<evidence type="ECO:0000259" key="2">
    <source>
        <dbReference type="Pfam" id="PF00882"/>
    </source>
</evidence>
<dbReference type="EMBL" id="CP132914">
    <property type="protein sequence ID" value="WMB72735.1"/>
    <property type="molecule type" value="Genomic_DNA"/>
</dbReference>
<organism evidence="3">
    <name type="scientific">Shewanella oncorhynchi</name>
    <dbReference type="NCBI Taxonomy" id="2726434"/>
    <lineage>
        <taxon>Bacteria</taxon>
        <taxon>Pseudomonadati</taxon>
        <taxon>Pseudomonadota</taxon>
        <taxon>Gammaproteobacteria</taxon>
        <taxon>Alteromonadales</taxon>
        <taxon>Shewanellaceae</taxon>
        <taxon>Shewanella</taxon>
    </lineage>
</organism>
<evidence type="ECO:0000256" key="1">
    <source>
        <dbReference type="SAM" id="SignalP"/>
    </source>
</evidence>
<dbReference type="GeneID" id="301341592"/>
<reference evidence="3" key="1">
    <citation type="submission" date="2023-08" db="EMBL/GenBank/DDBJ databases">
        <title>Complete genome sequence of Shewanella oncorhynchi Z-P2, a siderophore putrebactin-producing bacterium.</title>
        <authorList>
            <person name="Zhang Y."/>
        </authorList>
    </citation>
    <scope>NUCLEOTIDE SEQUENCE</scope>
    <source>
        <strain evidence="3">Z-P2</strain>
    </source>
</reference>
<gene>
    <name evidence="3" type="ORF">RA178_20380</name>
</gene>
<accession>A0AA50KCE0</accession>
<feature type="signal peptide" evidence="1">
    <location>
        <begin position="1"/>
        <end position="21"/>
    </location>
</feature>
<protein>
    <submittedName>
        <fullName evidence="3">Zinc dependent phospholipase C family protein</fullName>
    </submittedName>
</protein>
<dbReference type="Pfam" id="PF00882">
    <property type="entry name" value="Zn_dep_PLPC"/>
    <property type="match status" value="1"/>
</dbReference>
<sequence>MPGAFAHITAVNIALSNAALASLQEMPQEARFILSQNIQFSELGAVSPDYPYLAIGSKEQNTWADLMHYTRTGQFIQYAAMNIRQLTGEAQERAFAWLCGYISHVIADITIHPVVEKIVGPYEQNAKAHRNCEMNQDAYIWQRLNLGQIGLADRVRLNIGNCIDTDTNKLANAVTTVWLSSLKQNYPIEFQQSPPNIDLWHKGFQKVVDTAEESYRLFPFARHVAVNAGLTYPMLDEVALVFIRQIPTPRGPMDYDEVFDLAVQNIRKYVTILGQVVFQSKEPTEFLDWNLDTGRAPDGSLTAWSE</sequence>
<dbReference type="Proteomes" id="UP001236800">
    <property type="component" value="Chromosome"/>
</dbReference>
<proteinExistence type="predicted"/>
<keyword evidence="1" id="KW-0732">Signal</keyword>
<feature type="domain" description="Phospholipase C/D" evidence="2">
    <location>
        <begin position="7"/>
        <end position="180"/>
    </location>
</feature>
<dbReference type="KEGG" id="sog:RA178_20380"/>
<name>A0AA50KCE0_9GAMM</name>
<feature type="chain" id="PRO_5041398513" evidence="1">
    <location>
        <begin position="22"/>
        <end position="306"/>
    </location>
</feature>
<dbReference type="InterPro" id="IPR029002">
    <property type="entry name" value="PLPC/GPLD1"/>
</dbReference>
<evidence type="ECO:0000313" key="3">
    <source>
        <dbReference type="EMBL" id="WMB72735.1"/>
    </source>
</evidence>
<dbReference type="AlphaFoldDB" id="A0AA50KCE0"/>
<dbReference type="RefSeq" id="WP_306683624.1">
    <property type="nucleotide sequence ID" value="NZ_CP132914.1"/>
</dbReference>